<dbReference type="AlphaFoldDB" id="A0A8J4YAR8"/>
<name>A0A8J4YAR8_CHIOP</name>
<protein>
    <submittedName>
        <fullName evidence="1">Uncharacterized protein</fullName>
    </submittedName>
</protein>
<evidence type="ECO:0000313" key="2">
    <source>
        <dbReference type="Proteomes" id="UP000770661"/>
    </source>
</evidence>
<gene>
    <name evidence="1" type="ORF">GWK47_050508</name>
</gene>
<evidence type="ECO:0000313" key="1">
    <source>
        <dbReference type="EMBL" id="KAG0719424.1"/>
    </source>
</evidence>
<organism evidence="1 2">
    <name type="scientific">Chionoecetes opilio</name>
    <name type="common">Atlantic snow crab</name>
    <name type="synonym">Cancer opilio</name>
    <dbReference type="NCBI Taxonomy" id="41210"/>
    <lineage>
        <taxon>Eukaryota</taxon>
        <taxon>Metazoa</taxon>
        <taxon>Ecdysozoa</taxon>
        <taxon>Arthropoda</taxon>
        <taxon>Crustacea</taxon>
        <taxon>Multicrustacea</taxon>
        <taxon>Malacostraca</taxon>
        <taxon>Eumalacostraca</taxon>
        <taxon>Eucarida</taxon>
        <taxon>Decapoda</taxon>
        <taxon>Pleocyemata</taxon>
        <taxon>Brachyura</taxon>
        <taxon>Eubrachyura</taxon>
        <taxon>Majoidea</taxon>
        <taxon>Majidae</taxon>
        <taxon>Chionoecetes</taxon>
    </lineage>
</organism>
<comment type="caution">
    <text evidence="1">The sequence shown here is derived from an EMBL/GenBank/DDBJ whole genome shotgun (WGS) entry which is preliminary data.</text>
</comment>
<proteinExistence type="predicted"/>
<dbReference type="EMBL" id="JACEEZ010014535">
    <property type="protein sequence ID" value="KAG0719424.1"/>
    <property type="molecule type" value="Genomic_DNA"/>
</dbReference>
<dbReference type="Proteomes" id="UP000770661">
    <property type="component" value="Unassembled WGS sequence"/>
</dbReference>
<accession>A0A8J4YAR8</accession>
<sequence>MATDTKDARMPPAASRYCYCVCDKKRRKHPGVRLQLFPKDARRSTRSSWSPSPLTVVRMRQFSPHWSKVVLRINYEARGLLGGLLGPGAHKLCSSHAPSLLSDLFRFKSLANGSHFRSALGRTGLWVLGGALAKSSIPPRLAPPDPLPLFHELGVDRADDVEDDYLVCSDGEEDAALPVPKRRRFGNFRPLASCPPGPSSAFSSEVPSRSHFPSSRCGGCLGTPSFFLRPVYLGTDATVDCL</sequence>
<reference evidence="1" key="1">
    <citation type="submission" date="2020-07" db="EMBL/GenBank/DDBJ databases">
        <title>The High-quality genome of the commercially important snow crab, Chionoecetes opilio.</title>
        <authorList>
            <person name="Jeong J.-H."/>
            <person name="Ryu S."/>
        </authorList>
    </citation>
    <scope>NUCLEOTIDE SEQUENCE</scope>
    <source>
        <strain evidence="1">MADBK_172401_WGS</strain>
        <tissue evidence="1">Digestive gland</tissue>
    </source>
</reference>
<keyword evidence="2" id="KW-1185">Reference proteome</keyword>